<keyword evidence="1" id="KW-0472">Membrane</keyword>
<dbReference type="Proteomes" id="UP000276991">
    <property type="component" value="Unassembled WGS sequence"/>
</dbReference>
<dbReference type="AlphaFoldDB" id="A0A498SA91"/>
<protein>
    <recommendedName>
        <fullName evidence="2">Protein kinase domain-containing protein</fullName>
    </recommendedName>
</protein>
<dbReference type="SUPFAM" id="SSF56112">
    <property type="entry name" value="Protein kinase-like (PK-like)"/>
    <property type="match status" value="1"/>
</dbReference>
<feature type="domain" description="Protein kinase" evidence="2">
    <location>
        <begin position="173"/>
        <end position="375"/>
    </location>
</feature>
<dbReference type="GO" id="GO:0004672">
    <property type="term" value="F:protein kinase activity"/>
    <property type="evidence" value="ECO:0007669"/>
    <property type="project" value="InterPro"/>
</dbReference>
<sequence length="375" mass="42050">MTLKTGRNSIIGNTLANIARPRGRKPSRLVDKCCTTTTSHDDQRLKANVPLKAQYLPVDEFTLGGDCLLKECPEGGESRRYAKMRLCPLCGPKLSAFCMIMSVWGVLFLGLLGVFFYVQAVNLFPDLHFEQEEPVEGIVLPLTTAVIEDKYAEKATQCWVAAGLKASDMVGDWIVVKKLGRGGCGAVFEVCTKHGNETKHLAMKVESRDLDHNDQLLRAEAGILKRMQYSKHVPIFVAAGRTAMFNFLLMELLGKSLSELHKVAPHHQFTMATVLKIALQALNALRDLHSIYFIHRDVKPGNFASGLKNVNILYILDFGLSRQFATYDATTKALKLRKPRARASFRGTVAYCSVNVHKHLEQGRHDDLWYLRKNY</sequence>
<accession>A0A498SA91</accession>
<dbReference type="Gene3D" id="1.10.510.10">
    <property type="entry name" value="Transferase(Phosphotransferase) domain 1"/>
    <property type="match status" value="1"/>
</dbReference>
<dbReference type="STRING" id="6277.A0A498SA91"/>
<evidence type="ECO:0000313" key="3">
    <source>
        <dbReference type="EMBL" id="VBB27762.1"/>
    </source>
</evidence>
<name>A0A498SA91_ACAVI</name>
<dbReference type="PROSITE" id="PS50011">
    <property type="entry name" value="PROTEIN_KINASE_DOM"/>
    <property type="match status" value="1"/>
</dbReference>
<keyword evidence="4" id="KW-1185">Reference proteome</keyword>
<proteinExistence type="predicted"/>
<keyword evidence="1" id="KW-0812">Transmembrane</keyword>
<dbReference type="EMBL" id="UPTC01000281">
    <property type="protein sequence ID" value="VBB27762.1"/>
    <property type="molecule type" value="Genomic_DNA"/>
</dbReference>
<evidence type="ECO:0000256" key="1">
    <source>
        <dbReference type="SAM" id="Phobius"/>
    </source>
</evidence>
<dbReference type="InterPro" id="IPR000719">
    <property type="entry name" value="Prot_kinase_dom"/>
</dbReference>
<dbReference type="Pfam" id="PF00069">
    <property type="entry name" value="Pkinase"/>
    <property type="match status" value="1"/>
</dbReference>
<evidence type="ECO:0000259" key="2">
    <source>
        <dbReference type="PROSITE" id="PS50011"/>
    </source>
</evidence>
<reference evidence="3 4" key="1">
    <citation type="submission" date="2018-08" db="EMBL/GenBank/DDBJ databases">
        <authorList>
            <person name="Laetsch R D."/>
            <person name="Stevens L."/>
            <person name="Kumar S."/>
            <person name="Blaxter L. M."/>
        </authorList>
    </citation>
    <scope>NUCLEOTIDE SEQUENCE [LARGE SCALE GENOMIC DNA]</scope>
</reference>
<dbReference type="OrthoDB" id="5979581at2759"/>
<dbReference type="InterPro" id="IPR050235">
    <property type="entry name" value="CK1_Ser-Thr_kinase"/>
</dbReference>
<dbReference type="GO" id="GO:0005524">
    <property type="term" value="F:ATP binding"/>
    <property type="evidence" value="ECO:0007669"/>
    <property type="project" value="InterPro"/>
</dbReference>
<organism evidence="3 4">
    <name type="scientific">Acanthocheilonema viteae</name>
    <name type="common">Filarial nematode worm</name>
    <name type="synonym">Dipetalonema viteae</name>
    <dbReference type="NCBI Taxonomy" id="6277"/>
    <lineage>
        <taxon>Eukaryota</taxon>
        <taxon>Metazoa</taxon>
        <taxon>Ecdysozoa</taxon>
        <taxon>Nematoda</taxon>
        <taxon>Chromadorea</taxon>
        <taxon>Rhabditida</taxon>
        <taxon>Spirurina</taxon>
        <taxon>Spiruromorpha</taxon>
        <taxon>Filarioidea</taxon>
        <taxon>Onchocercidae</taxon>
        <taxon>Acanthocheilonema</taxon>
    </lineage>
</organism>
<keyword evidence="1" id="KW-1133">Transmembrane helix</keyword>
<evidence type="ECO:0000313" key="4">
    <source>
        <dbReference type="Proteomes" id="UP000276991"/>
    </source>
</evidence>
<dbReference type="InterPro" id="IPR011009">
    <property type="entry name" value="Kinase-like_dom_sf"/>
</dbReference>
<dbReference type="PANTHER" id="PTHR11909">
    <property type="entry name" value="CASEIN KINASE-RELATED"/>
    <property type="match status" value="1"/>
</dbReference>
<gene>
    <name evidence="3" type="ORF">NAV_LOCUS2592</name>
</gene>
<dbReference type="SMART" id="SM00220">
    <property type="entry name" value="S_TKc"/>
    <property type="match status" value="1"/>
</dbReference>
<feature type="transmembrane region" description="Helical" evidence="1">
    <location>
        <begin position="94"/>
        <end position="118"/>
    </location>
</feature>